<organism evidence="7 8">
    <name type="scientific">Proteiniborus ethanoligenes</name>
    <dbReference type="NCBI Taxonomy" id="415015"/>
    <lineage>
        <taxon>Bacteria</taxon>
        <taxon>Bacillati</taxon>
        <taxon>Bacillota</taxon>
        <taxon>Clostridia</taxon>
        <taxon>Eubacteriales</taxon>
        <taxon>Proteiniborus</taxon>
    </lineage>
</organism>
<accession>A0A1H3S7H9</accession>
<gene>
    <name evidence="4" type="primary">prmC</name>
    <name evidence="7" type="ORF">SAMN05660462_02757</name>
</gene>
<dbReference type="RefSeq" id="WP_091732501.1">
    <property type="nucleotide sequence ID" value="NZ_FNQE01000038.1"/>
</dbReference>
<comment type="similarity">
    <text evidence="4">Belongs to the protein N5-glutamine methyltransferase family. PrmC subfamily.</text>
</comment>
<evidence type="ECO:0000259" key="5">
    <source>
        <dbReference type="Pfam" id="PF13847"/>
    </source>
</evidence>
<dbReference type="InterPro" id="IPR004556">
    <property type="entry name" value="HemK-like"/>
</dbReference>
<dbReference type="OrthoDB" id="9800643at2"/>
<dbReference type="Gene3D" id="3.40.50.150">
    <property type="entry name" value="Vaccinia Virus protein VP39"/>
    <property type="match status" value="1"/>
</dbReference>
<dbReference type="InterPro" id="IPR025714">
    <property type="entry name" value="Methyltranfer_dom"/>
</dbReference>
<evidence type="ECO:0000313" key="8">
    <source>
        <dbReference type="Proteomes" id="UP000198625"/>
    </source>
</evidence>
<reference evidence="7 8" key="1">
    <citation type="submission" date="2016-10" db="EMBL/GenBank/DDBJ databases">
        <authorList>
            <person name="de Groot N.N."/>
        </authorList>
    </citation>
    <scope>NUCLEOTIDE SEQUENCE [LARGE SCALE GENOMIC DNA]</scope>
    <source>
        <strain evidence="7 8">DSM 21650</strain>
    </source>
</reference>
<dbReference type="Pfam" id="PF17827">
    <property type="entry name" value="PrmC_N"/>
    <property type="match status" value="1"/>
</dbReference>
<comment type="catalytic activity">
    <reaction evidence="4">
        <text>L-glutaminyl-[peptide chain release factor] + S-adenosyl-L-methionine = N(5)-methyl-L-glutaminyl-[peptide chain release factor] + S-adenosyl-L-homocysteine + H(+)</text>
        <dbReference type="Rhea" id="RHEA:42896"/>
        <dbReference type="Rhea" id="RHEA-COMP:10271"/>
        <dbReference type="Rhea" id="RHEA-COMP:10272"/>
        <dbReference type="ChEBI" id="CHEBI:15378"/>
        <dbReference type="ChEBI" id="CHEBI:30011"/>
        <dbReference type="ChEBI" id="CHEBI:57856"/>
        <dbReference type="ChEBI" id="CHEBI:59789"/>
        <dbReference type="ChEBI" id="CHEBI:61891"/>
        <dbReference type="EC" id="2.1.1.297"/>
    </reaction>
</comment>
<proteinExistence type="inferred from homology"/>
<evidence type="ECO:0000313" key="7">
    <source>
        <dbReference type="EMBL" id="SDZ33864.1"/>
    </source>
</evidence>
<dbReference type="Proteomes" id="UP000198625">
    <property type="component" value="Unassembled WGS sequence"/>
</dbReference>
<dbReference type="InterPro" id="IPR019874">
    <property type="entry name" value="RF_methyltr_PrmC"/>
</dbReference>
<keyword evidence="8" id="KW-1185">Reference proteome</keyword>
<feature type="binding site" evidence="4">
    <location>
        <begin position="129"/>
        <end position="133"/>
    </location>
    <ligand>
        <name>S-adenosyl-L-methionine</name>
        <dbReference type="ChEBI" id="CHEBI:59789"/>
    </ligand>
</feature>
<feature type="domain" description="Release factor glutamine methyltransferase N-terminal" evidence="6">
    <location>
        <begin position="9"/>
        <end position="79"/>
    </location>
</feature>
<dbReference type="GO" id="GO:0102559">
    <property type="term" value="F:peptide chain release factor N(5)-glutamine methyltransferase activity"/>
    <property type="evidence" value="ECO:0007669"/>
    <property type="project" value="UniProtKB-EC"/>
</dbReference>
<dbReference type="InterPro" id="IPR002052">
    <property type="entry name" value="DNA_methylase_N6_adenine_CS"/>
</dbReference>
<protein>
    <recommendedName>
        <fullName evidence="4">Release factor glutamine methyltransferase</fullName>
        <shortName evidence="4">RF MTase</shortName>
        <ecNumber evidence="4">2.1.1.297</ecNumber>
    </recommendedName>
    <alternativeName>
        <fullName evidence="4">N5-glutamine methyltransferase PrmC</fullName>
    </alternativeName>
    <alternativeName>
        <fullName evidence="4">Protein-(glutamine-N5) MTase PrmC</fullName>
    </alternativeName>
    <alternativeName>
        <fullName evidence="4">Protein-glutamine N-methyltransferase PrmC</fullName>
    </alternativeName>
</protein>
<sequence>MVDSYTIGDLIKKGVEILEAGEYNNPLLESQLLLCHVHNVDKIYTYTHKDRLVDSQSVDKFLKLINKRKSGYPIQYILGKQEFMGLDFHVREGVLIPRPDTEILVEYIIDLVKGEYFNEKESIKIIDIGTGSGAITLSLAHYLENAHVYSIDISPTALEVARENAKRLGLESRVTFIEGDVLSPLEGLNLYNSIDIIVSNPPYIPTKDIQELQREVAEHEPKMALDGGEDGLDFYRRIVREGVKYLTDGGVLAFEIGYDQGKAVKELMLRDRGTGTMSHHNPFKDIKIIKDLAGHDRVVIGRVGRGDGEL</sequence>
<dbReference type="NCBIfam" id="TIGR03534">
    <property type="entry name" value="RF_mod_PrmC"/>
    <property type="match status" value="1"/>
</dbReference>
<feature type="binding site" evidence="4">
    <location>
        <position position="200"/>
    </location>
    <ligand>
        <name>S-adenosyl-L-methionine</name>
        <dbReference type="ChEBI" id="CHEBI:59789"/>
    </ligand>
</feature>
<dbReference type="Pfam" id="PF13847">
    <property type="entry name" value="Methyltransf_31"/>
    <property type="match status" value="1"/>
</dbReference>
<dbReference type="Gene3D" id="1.10.8.10">
    <property type="entry name" value="DNA helicase RuvA subunit, C-terminal domain"/>
    <property type="match status" value="1"/>
</dbReference>
<keyword evidence="2 4" id="KW-0808">Transferase</keyword>
<name>A0A1H3S7H9_9FIRM</name>
<dbReference type="GO" id="GO:0003676">
    <property type="term" value="F:nucleic acid binding"/>
    <property type="evidence" value="ECO:0007669"/>
    <property type="project" value="InterPro"/>
</dbReference>
<dbReference type="InterPro" id="IPR050320">
    <property type="entry name" value="N5-glutamine_MTase"/>
</dbReference>
<feature type="binding site" evidence="4">
    <location>
        <position position="152"/>
    </location>
    <ligand>
        <name>S-adenosyl-L-methionine</name>
        <dbReference type="ChEBI" id="CHEBI:59789"/>
    </ligand>
</feature>
<evidence type="ECO:0000256" key="3">
    <source>
        <dbReference type="ARBA" id="ARBA00022691"/>
    </source>
</evidence>
<dbReference type="EMBL" id="FNQE01000038">
    <property type="protein sequence ID" value="SDZ33864.1"/>
    <property type="molecule type" value="Genomic_DNA"/>
</dbReference>
<dbReference type="PANTHER" id="PTHR18895">
    <property type="entry name" value="HEMK METHYLTRANSFERASE"/>
    <property type="match status" value="1"/>
</dbReference>
<keyword evidence="1 4" id="KW-0489">Methyltransferase</keyword>
<comment type="caution">
    <text evidence="4">Lacks conserved residue(s) required for the propagation of feature annotation.</text>
</comment>
<dbReference type="STRING" id="415015.SAMN05660462_02757"/>
<comment type="function">
    <text evidence="4">Methylates the class 1 translation termination release factors RF1/PrfA and RF2/PrfB on the glutamine residue of the universally conserved GGQ motif.</text>
</comment>
<dbReference type="HAMAP" id="MF_02126">
    <property type="entry name" value="RF_methyltr_PrmC"/>
    <property type="match status" value="1"/>
</dbReference>
<dbReference type="NCBIfam" id="TIGR00536">
    <property type="entry name" value="hemK_fam"/>
    <property type="match status" value="1"/>
</dbReference>
<evidence type="ECO:0000256" key="1">
    <source>
        <dbReference type="ARBA" id="ARBA00022603"/>
    </source>
</evidence>
<feature type="domain" description="Methyltransferase" evidence="5">
    <location>
        <begin position="120"/>
        <end position="201"/>
    </location>
</feature>
<dbReference type="InterPro" id="IPR040758">
    <property type="entry name" value="PrmC_N"/>
</dbReference>
<dbReference type="SUPFAM" id="SSF53335">
    <property type="entry name" value="S-adenosyl-L-methionine-dependent methyltransferases"/>
    <property type="match status" value="1"/>
</dbReference>
<feature type="binding site" evidence="4">
    <location>
        <begin position="200"/>
        <end position="203"/>
    </location>
    <ligand>
        <name>substrate</name>
    </ligand>
</feature>
<dbReference type="EC" id="2.1.1.297" evidence="4"/>
<dbReference type="InterPro" id="IPR029063">
    <property type="entry name" value="SAM-dependent_MTases_sf"/>
</dbReference>
<evidence type="ECO:0000259" key="6">
    <source>
        <dbReference type="Pfam" id="PF17827"/>
    </source>
</evidence>
<dbReference type="PROSITE" id="PS00092">
    <property type="entry name" value="N6_MTASE"/>
    <property type="match status" value="1"/>
</dbReference>
<evidence type="ECO:0000256" key="2">
    <source>
        <dbReference type="ARBA" id="ARBA00022679"/>
    </source>
</evidence>
<evidence type="ECO:0000256" key="4">
    <source>
        <dbReference type="HAMAP-Rule" id="MF_02126"/>
    </source>
</evidence>
<dbReference type="GO" id="GO:0032259">
    <property type="term" value="P:methylation"/>
    <property type="evidence" value="ECO:0007669"/>
    <property type="project" value="UniProtKB-KW"/>
</dbReference>
<keyword evidence="3 4" id="KW-0949">S-adenosyl-L-methionine</keyword>
<dbReference type="AlphaFoldDB" id="A0A1H3S7H9"/>
<dbReference type="PANTHER" id="PTHR18895:SF74">
    <property type="entry name" value="MTRF1L RELEASE FACTOR GLUTAMINE METHYLTRANSFERASE"/>
    <property type="match status" value="1"/>
</dbReference>
<dbReference type="CDD" id="cd02440">
    <property type="entry name" value="AdoMet_MTases"/>
    <property type="match status" value="1"/>
</dbReference>